<evidence type="ECO:0008006" key="4">
    <source>
        <dbReference type="Google" id="ProtNLM"/>
    </source>
</evidence>
<organism evidence="2 3">
    <name type="scientific">Multifurca ochricompacta</name>
    <dbReference type="NCBI Taxonomy" id="376703"/>
    <lineage>
        <taxon>Eukaryota</taxon>
        <taxon>Fungi</taxon>
        <taxon>Dikarya</taxon>
        <taxon>Basidiomycota</taxon>
        <taxon>Agaricomycotina</taxon>
        <taxon>Agaricomycetes</taxon>
        <taxon>Russulales</taxon>
        <taxon>Russulaceae</taxon>
        <taxon>Multifurca</taxon>
    </lineage>
</organism>
<sequence length="70" mass="8286">MNLILLLFFLKVCLGARHRSVTCSCFSHPLTSLRLVRCYLESLTSHAPKKYPFWIYCRLYVRCALLHILR</sequence>
<evidence type="ECO:0000256" key="1">
    <source>
        <dbReference type="SAM" id="SignalP"/>
    </source>
</evidence>
<dbReference type="Proteomes" id="UP001203297">
    <property type="component" value="Unassembled WGS sequence"/>
</dbReference>
<proteinExistence type="predicted"/>
<protein>
    <recommendedName>
        <fullName evidence="4">Secreted protein</fullName>
    </recommendedName>
</protein>
<gene>
    <name evidence="2" type="ORF">B0F90DRAFT_1717898</name>
</gene>
<name>A0AAD4M4U7_9AGAM</name>
<reference evidence="2" key="1">
    <citation type="journal article" date="2022" name="New Phytol.">
        <title>Evolutionary transition to the ectomycorrhizal habit in the genomes of a hyperdiverse lineage of mushroom-forming fungi.</title>
        <authorList>
            <person name="Looney B."/>
            <person name="Miyauchi S."/>
            <person name="Morin E."/>
            <person name="Drula E."/>
            <person name="Courty P.E."/>
            <person name="Kohler A."/>
            <person name="Kuo A."/>
            <person name="LaButti K."/>
            <person name="Pangilinan J."/>
            <person name="Lipzen A."/>
            <person name="Riley R."/>
            <person name="Andreopoulos W."/>
            <person name="He G."/>
            <person name="Johnson J."/>
            <person name="Nolan M."/>
            <person name="Tritt A."/>
            <person name="Barry K.W."/>
            <person name="Grigoriev I.V."/>
            <person name="Nagy L.G."/>
            <person name="Hibbett D."/>
            <person name="Henrissat B."/>
            <person name="Matheny P.B."/>
            <person name="Labbe J."/>
            <person name="Martin F.M."/>
        </authorList>
    </citation>
    <scope>NUCLEOTIDE SEQUENCE</scope>
    <source>
        <strain evidence="2">BPL690</strain>
    </source>
</reference>
<accession>A0AAD4M4U7</accession>
<feature type="chain" id="PRO_5041987811" description="Secreted protein" evidence="1">
    <location>
        <begin position="16"/>
        <end position="70"/>
    </location>
</feature>
<comment type="caution">
    <text evidence="2">The sequence shown here is derived from an EMBL/GenBank/DDBJ whole genome shotgun (WGS) entry which is preliminary data.</text>
</comment>
<evidence type="ECO:0000313" key="2">
    <source>
        <dbReference type="EMBL" id="KAI0301538.1"/>
    </source>
</evidence>
<keyword evidence="3" id="KW-1185">Reference proteome</keyword>
<dbReference type="EMBL" id="WTXG01000014">
    <property type="protein sequence ID" value="KAI0301538.1"/>
    <property type="molecule type" value="Genomic_DNA"/>
</dbReference>
<dbReference type="AlphaFoldDB" id="A0AAD4M4U7"/>
<feature type="signal peptide" evidence="1">
    <location>
        <begin position="1"/>
        <end position="15"/>
    </location>
</feature>
<evidence type="ECO:0000313" key="3">
    <source>
        <dbReference type="Proteomes" id="UP001203297"/>
    </source>
</evidence>
<keyword evidence="1" id="KW-0732">Signal</keyword>